<dbReference type="InterPro" id="IPR010699">
    <property type="entry name" value="DUF1275"/>
</dbReference>
<dbReference type="Pfam" id="PF06912">
    <property type="entry name" value="DUF1275"/>
    <property type="match status" value="1"/>
</dbReference>
<dbReference type="PANTHER" id="PTHR37488:SF2">
    <property type="entry name" value="DUF1275 DOMAIN-CONTAINING PROTEIN"/>
    <property type="match status" value="1"/>
</dbReference>
<protein>
    <submittedName>
        <fullName evidence="2">DUF1275 domain-containing protein</fullName>
    </submittedName>
</protein>
<dbReference type="PANTHER" id="PTHR37488">
    <property type="entry name" value="DUF1275 DOMAIN-CONTAINING PROTEIN"/>
    <property type="match status" value="1"/>
</dbReference>
<gene>
    <name evidence="2" type="ORF">GB882_05935</name>
</gene>
<comment type="caution">
    <text evidence="2">The sequence shown here is derived from an EMBL/GenBank/DDBJ whole genome shotgun (WGS) entry which is preliminary data.</text>
</comment>
<keyword evidence="1" id="KW-0812">Transmembrane</keyword>
<evidence type="ECO:0000256" key="1">
    <source>
        <dbReference type="SAM" id="Phobius"/>
    </source>
</evidence>
<organism evidence="2 3">
    <name type="scientific">Georgenia ruanii</name>
    <dbReference type="NCBI Taxonomy" id="348442"/>
    <lineage>
        <taxon>Bacteria</taxon>
        <taxon>Bacillati</taxon>
        <taxon>Actinomycetota</taxon>
        <taxon>Actinomycetes</taxon>
        <taxon>Micrococcales</taxon>
        <taxon>Bogoriellaceae</taxon>
        <taxon>Georgenia</taxon>
    </lineage>
</organism>
<keyword evidence="3" id="KW-1185">Reference proteome</keyword>
<name>A0A7J9UV26_9MICO</name>
<sequence length="143" mass="14397">VVNRSQEPSVATLVEAALVLGAFALAAAQTPPYRDVGVTVPITLLGFGMGLQNATARALAVPDLTTTVLTLTITGIPADSTLAGGQVSRVGRRLVGVVSMFLGAFVGVVLIEAGHGALTLLLATMLLVGVTVTAARKSGAKFS</sequence>
<evidence type="ECO:0000313" key="3">
    <source>
        <dbReference type="Proteomes" id="UP000429644"/>
    </source>
</evidence>
<feature type="transmembrane region" description="Helical" evidence="1">
    <location>
        <begin position="117"/>
        <end position="135"/>
    </location>
</feature>
<keyword evidence="1" id="KW-1133">Transmembrane helix</keyword>
<feature type="transmembrane region" description="Helical" evidence="1">
    <location>
        <begin position="94"/>
        <end position="111"/>
    </location>
</feature>
<keyword evidence="1" id="KW-0472">Membrane</keyword>
<dbReference type="Proteomes" id="UP000429644">
    <property type="component" value="Unassembled WGS sequence"/>
</dbReference>
<accession>A0A7J9UV26</accession>
<proteinExistence type="predicted"/>
<reference evidence="2 3" key="1">
    <citation type="submission" date="2019-10" db="EMBL/GenBank/DDBJ databases">
        <title>Georgenia wutianyii sp. nov. and Georgenia yuyongxinii sp. nov. isolated from plateau pika (Ochotona curzoniae) in the Qinghai-Tibet plateau of China.</title>
        <authorList>
            <person name="Tian Z."/>
        </authorList>
    </citation>
    <scope>NUCLEOTIDE SEQUENCE [LARGE SCALE GENOMIC DNA]</scope>
    <source>
        <strain evidence="2 3">JCM 15130</strain>
    </source>
</reference>
<dbReference type="EMBL" id="WHPD01001299">
    <property type="protein sequence ID" value="MPV88203.1"/>
    <property type="molecule type" value="Genomic_DNA"/>
</dbReference>
<dbReference type="AlphaFoldDB" id="A0A7J9UV26"/>
<evidence type="ECO:0000313" key="2">
    <source>
        <dbReference type="EMBL" id="MPV88203.1"/>
    </source>
</evidence>
<feature type="non-terminal residue" evidence="2">
    <location>
        <position position="1"/>
    </location>
</feature>